<evidence type="ECO:0000313" key="3">
    <source>
        <dbReference type="Proteomes" id="UP000312512"/>
    </source>
</evidence>
<protein>
    <recommendedName>
        <fullName evidence="1">Transposase IS204/IS1001/IS1096/IS1165 DDE domain-containing protein</fullName>
    </recommendedName>
</protein>
<evidence type="ECO:0000313" key="2">
    <source>
        <dbReference type="EMBL" id="KAB8195492.1"/>
    </source>
</evidence>
<organism evidence="2 3">
    <name type="scientific">Nonomuraea phyllanthi</name>
    <dbReference type="NCBI Taxonomy" id="2219224"/>
    <lineage>
        <taxon>Bacteria</taxon>
        <taxon>Bacillati</taxon>
        <taxon>Actinomycetota</taxon>
        <taxon>Actinomycetes</taxon>
        <taxon>Streptosporangiales</taxon>
        <taxon>Streptosporangiaceae</taxon>
        <taxon>Nonomuraea</taxon>
    </lineage>
</organism>
<reference evidence="2 3" key="1">
    <citation type="submission" date="2019-10" db="EMBL/GenBank/DDBJ databases">
        <title>Nonomuraea sp. nov., isolated from Phyllanthus amarus.</title>
        <authorList>
            <person name="Klykleung N."/>
            <person name="Tanasupawat S."/>
        </authorList>
    </citation>
    <scope>NUCLEOTIDE SEQUENCE [LARGE SCALE GENOMIC DNA]</scope>
    <source>
        <strain evidence="2 3">PA1-10</strain>
    </source>
</reference>
<dbReference type="OrthoDB" id="3238779at2"/>
<proteinExistence type="predicted"/>
<sequence length="132" mass="14898">MRMRNEAWPAAQPTAWRDQIAVVAIDMSTSEARAVRTALPHPHLAVDHFHAIQAANKVIDLLRRRACYGRRGRAGDPEYGMRRTLLRNWEEIPETRANAMWGSSWPPEAMASRCWPAGWPTNNCAPSIHTSA</sequence>
<dbReference type="InterPro" id="IPR002560">
    <property type="entry name" value="Transposase_DDE"/>
</dbReference>
<accession>A0A5C4WRH7</accession>
<feature type="domain" description="Transposase IS204/IS1001/IS1096/IS1165 DDE" evidence="1">
    <location>
        <begin position="11"/>
        <end position="98"/>
    </location>
</feature>
<dbReference type="AlphaFoldDB" id="A0A5C4WRH7"/>
<comment type="caution">
    <text evidence="2">The sequence shown here is derived from an EMBL/GenBank/DDBJ whole genome shotgun (WGS) entry which is preliminary data.</text>
</comment>
<keyword evidence="3" id="KW-1185">Reference proteome</keyword>
<gene>
    <name evidence="2" type="ORF">FH608_014295</name>
</gene>
<dbReference type="EMBL" id="VDLX02000004">
    <property type="protein sequence ID" value="KAB8195492.1"/>
    <property type="molecule type" value="Genomic_DNA"/>
</dbReference>
<evidence type="ECO:0000259" key="1">
    <source>
        <dbReference type="Pfam" id="PF01610"/>
    </source>
</evidence>
<dbReference type="Pfam" id="PF01610">
    <property type="entry name" value="DDE_Tnp_ISL3"/>
    <property type="match status" value="1"/>
</dbReference>
<name>A0A5C4WRH7_9ACTN</name>
<dbReference type="Proteomes" id="UP000312512">
    <property type="component" value="Unassembled WGS sequence"/>
</dbReference>